<reference evidence="12 13" key="1">
    <citation type="journal article" date="2013" name="Proc. Natl. Acad. Sci. U.S.A.">
        <title>The king cobra genome reveals dynamic gene evolution and adaptation in the snake venom system.</title>
        <authorList>
            <person name="Vonk F.J."/>
            <person name="Casewell N.R."/>
            <person name="Henkel C.V."/>
            <person name="Heimberg A.M."/>
            <person name="Jansen H.J."/>
            <person name="McCleary R.J."/>
            <person name="Kerkkamp H.M."/>
            <person name="Vos R.A."/>
            <person name="Guerreiro I."/>
            <person name="Calvete J.J."/>
            <person name="Wuster W."/>
            <person name="Woods A.E."/>
            <person name="Logan J.M."/>
            <person name="Harrison R.A."/>
            <person name="Castoe T.A."/>
            <person name="de Koning A.P."/>
            <person name="Pollock D.D."/>
            <person name="Yandell M."/>
            <person name="Calderon D."/>
            <person name="Renjifo C."/>
            <person name="Currier R.B."/>
            <person name="Salgado D."/>
            <person name="Pla D."/>
            <person name="Sanz L."/>
            <person name="Hyder A.S."/>
            <person name="Ribeiro J.M."/>
            <person name="Arntzen J.W."/>
            <person name="van den Thillart G.E."/>
            <person name="Boetzer M."/>
            <person name="Pirovano W."/>
            <person name="Dirks R.P."/>
            <person name="Spaink H.P."/>
            <person name="Duboule D."/>
            <person name="McGlinn E."/>
            <person name="Kini R.M."/>
            <person name="Richardson M.K."/>
        </authorList>
    </citation>
    <scope>NUCLEOTIDE SEQUENCE</scope>
    <source>
        <tissue evidence="12">Blood</tissue>
    </source>
</reference>
<proteinExistence type="inferred from homology"/>
<dbReference type="Pfam" id="PF03567">
    <property type="entry name" value="Sulfotransfer_2"/>
    <property type="match status" value="1"/>
</dbReference>
<comment type="similarity">
    <text evidence="2 11">Belongs to the sulfotransferase 2 family.</text>
</comment>
<keyword evidence="3 11" id="KW-0808">Transferase</keyword>
<dbReference type="Proteomes" id="UP000018936">
    <property type="component" value="Unassembled WGS sequence"/>
</dbReference>
<evidence type="ECO:0000256" key="4">
    <source>
        <dbReference type="ARBA" id="ARBA00022692"/>
    </source>
</evidence>
<evidence type="ECO:0000256" key="3">
    <source>
        <dbReference type="ARBA" id="ARBA00022679"/>
    </source>
</evidence>
<evidence type="ECO:0000256" key="1">
    <source>
        <dbReference type="ARBA" id="ARBA00004323"/>
    </source>
</evidence>
<evidence type="ECO:0000256" key="9">
    <source>
        <dbReference type="ARBA" id="ARBA00023180"/>
    </source>
</evidence>
<protein>
    <recommendedName>
        <fullName evidence="11">Carbohydrate sulfotransferase</fullName>
        <ecNumber evidence="11">2.8.2.-</ecNumber>
    </recommendedName>
</protein>
<dbReference type="AlphaFoldDB" id="V8NN99"/>
<dbReference type="InterPro" id="IPR018011">
    <property type="entry name" value="Carb_sulfotrans_8-10"/>
</dbReference>
<evidence type="ECO:0000256" key="2">
    <source>
        <dbReference type="ARBA" id="ARBA00006339"/>
    </source>
</evidence>
<evidence type="ECO:0000313" key="13">
    <source>
        <dbReference type="Proteomes" id="UP000018936"/>
    </source>
</evidence>
<keyword evidence="6" id="KW-1133">Transmembrane helix</keyword>
<gene>
    <name evidence="12" type="primary">CHST11</name>
    <name evidence="12" type="ORF">L345_11095</name>
</gene>
<evidence type="ECO:0000256" key="5">
    <source>
        <dbReference type="ARBA" id="ARBA00022968"/>
    </source>
</evidence>
<sequence>GLRNKPKKTGHVKPDLIDVDLVRVSQALALAKERMRNSRTLGEVAYEIVISLCANEGPDSDVCHYVFGSKTPTRCRSIKIFCFHCLAKLSTSIEDSSKKSLRGPGRLRKELVVHFQIVLSMVERGLHPDNTGIGIENPWAKDDHLTNKEEIDVPLTFDALLHIQQVRKKTLRSFCRKKSKLTKLPAIQKEASQLLSSIAVNHKLNFLYCKLPDTGVEEWEKLLEVILENENVTLQVPVPYHQDFGNKMALSKYNLTSMETLLKAYTKVVFIRDPFHRLMSAYMHRLADNLTFKEFIDYILYSGLKNASVEWTPLVKLCHPCLVQYDYIIMFGFLGNEVHHLMLRTGFPDNIQMPKFMDSKIQWTYNWLEEQMFSELSLMQKKSKDKIDFMLHKEFFIHPYCPAALCKKTRYSTQRMSWITSPANLTISEDKHIEKLWLAKVSRFPKDLLDTASLFKQDQDTKCLNTKFLNNGTNCLTKDQTGHGVTSFGLPPSG</sequence>
<keyword evidence="5 11" id="KW-0735">Signal-anchor</keyword>
<dbReference type="EMBL" id="AZIM01002891">
    <property type="protein sequence ID" value="ETE63143.1"/>
    <property type="molecule type" value="Genomic_DNA"/>
</dbReference>
<dbReference type="PANTHER" id="PTHR12137">
    <property type="entry name" value="CARBOHYDRATE SULFOTRANSFERASE"/>
    <property type="match status" value="1"/>
</dbReference>
<dbReference type="EC" id="2.8.2.-" evidence="11"/>
<feature type="non-terminal residue" evidence="12">
    <location>
        <position position="1"/>
    </location>
</feature>
<keyword evidence="4" id="KW-0812">Transmembrane</keyword>
<keyword evidence="7 11" id="KW-0333">Golgi apparatus</keyword>
<evidence type="ECO:0000256" key="6">
    <source>
        <dbReference type="ARBA" id="ARBA00022989"/>
    </source>
</evidence>
<dbReference type="OrthoDB" id="9896530at2759"/>
<evidence type="ECO:0000256" key="10">
    <source>
        <dbReference type="ARBA" id="ARBA00023277"/>
    </source>
</evidence>
<accession>V8NN99</accession>
<evidence type="ECO:0000256" key="11">
    <source>
        <dbReference type="RuleBase" id="RU364020"/>
    </source>
</evidence>
<evidence type="ECO:0000256" key="7">
    <source>
        <dbReference type="ARBA" id="ARBA00023034"/>
    </source>
</evidence>
<keyword evidence="9 11" id="KW-0325">Glycoprotein</keyword>
<keyword evidence="10 11" id="KW-0119">Carbohydrate metabolism</keyword>
<name>V8NN99_OPHHA</name>
<dbReference type="GO" id="GO:0000139">
    <property type="term" value="C:Golgi membrane"/>
    <property type="evidence" value="ECO:0007669"/>
    <property type="project" value="UniProtKB-SubCell"/>
</dbReference>
<comment type="subcellular location">
    <subcellularLocation>
        <location evidence="1 11">Golgi apparatus membrane</location>
        <topology evidence="1 11">Single-pass type II membrane protein</topology>
    </subcellularLocation>
</comment>
<organism evidence="12 13">
    <name type="scientific">Ophiophagus hannah</name>
    <name type="common">King cobra</name>
    <name type="synonym">Naja hannah</name>
    <dbReference type="NCBI Taxonomy" id="8665"/>
    <lineage>
        <taxon>Eukaryota</taxon>
        <taxon>Metazoa</taxon>
        <taxon>Chordata</taxon>
        <taxon>Craniata</taxon>
        <taxon>Vertebrata</taxon>
        <taxon>Euteleostomi</taxon>
        <taxon>Lepidosauria</taxon>
        <taxon>Squamata</taxon>
        <taxon>Bifurcata</taxon>
        <taxon>Unidentata</taxon>
        <taxon>Episquamata</taxon>
        <taxon>Toxicofera</taxon>
        <taxon>Serpentes</taxon>
        <taxon>Colubroidea</taxon>
        <taxon>Elapidae</taxon>
        <taxon>Elapinae</taxon>
        <taxon>Ophiophagus</taxon>
    </lineage>
</organism>
<dbReference type="PANTHER" id="PTHR12137:SF64">
    <property type="entry name" value="CARBOHYDRATE SULFOTRANSFERASE"/>
    <property type="match status" value="1"/>
</dbReference>
<keyword evidence="13" id="KW-1185">Reference proteome</keyword>
<dbReference type="GO" id="GO:0050655">
    <property type="term" value="P:dermatan sulfate proteoglycan metabolic process"/>
    <property type="evidence" value="ECO:0007669"/>
    <property type="project" value="TreeGrafter"/>
</dbReference>
<evidence type="ECO:0000313" key="12">
    <source>
        <dbReference type="EMBL" id="ETE63143.1"/>
    </source>
</evidence>
<comment type="caution">
    <text evidence="12">The sequence shown here is derived from an EMBL/GenBank/DDBJ whole genome shotgun (WGS) entry which is preliminary data.</text>
</comment>
<dbReference type="GO" id="GO:0016051">
    <property type="term" value="P:carbohydrate biosynthetic process"/>
    <property type="evidence" value="ECO:0007669"/>
    <property type="project" value="InterPro"/>
</dbReference>
<feature type="non-terminal residue" evidence="12">
    <location>
        <position position="494"/>
    </location>
</feature>
<keyword evidence="8" id="KW-0472">Membrane</keyword>
<dbReference type="InterPro" id="IPR005331">
    <property type="entry name" value="Sulfotransferase"/>
</dbReference>
<evidence type="ECO:0000256" key="8">
    <source>
        <dbReference type="ARBA" id="ARBA00023136"/>
    </source>
</evidence>
<dbReference type="GO" id="GO:0008146">
    <property type="term" value="F:sulfotransferase activity"/>
    <property type="evidence" value="ECO:0007669"/>
    <property type="project" value="InterPro"/>
</dbReference>